<dbReference type="Proteomes" id="UP000437748">
    <property type="component" value="Unassembled WGS sequence"/>
</dbReference>
<sequence length="177" mass="21138">MRIIFISGDGHGAGKTYFANKIASDKSQIFSIANMIRKELAAEYPNYDWYNKDPRYKIYTNVKETNLSIHQMLINKGNEKKKKNNIYWAKQLVEIILYNKEFLDLKIAIIDDLRYLDEFEFIKRYLQNDQITHIHIINPHAKPEPNYENEKLKEISDFQIISKRILNVRNLKLEKKE</sequence>
<gene>
    <name evidence="1" type="ORF">GCL60_08505</name>
</gene>
<proteinExistence type="predicted"/>
<dbReference type="EMBL" id="WFLM01000003">
    <property type="protein sequence ID" value="KAB8038888.1"/>
    <property type="molecule type" value="Genomic_DNA"/>
</dbReference>
<name>A0A6N6VSG8_9BACT</name>
<keyword evidence="2" id="KW-1185">Reference proteome</keyword>
<comment type="caution">
    <text evidence="1">The sequence shown here is derived from an EMBL/GenBank/DDBJ whole genome shotgun (WGS) entry which is preliminary data.</text>
</comment>
<organism evidence="1 2">
    <name type="scientific">Silvanigrella paludirubra</name>
    <dbReference type="NCBI Taxonomy" id="2499159"/>
    <lineage>
        <taxon>Bacteria</taxon>
        <taxon>Pseudomonadati</taxon>
        <taxon>Bdellovibrionota</taxon>
        <taxon>Oligoflexia</taxon>
        <taxon>Silvanigrellales</taxon>
        <taxon>Silvanigrellaceae</taxon>
        <taxon>Silvanigrella</taxon>
    </lineage>
</organism>
<evidence type="ECO:0000313" key="1">
    <source>
        <dbReference type="EMBL" id="KAB8038888.1"/>
    </source>
</evidence>
<protein>
    <recommendedName>
        <fullName evidence="3">AAA family ATPase</fullName>
    </recommendedName>
</protein>
<evidence type="ECO:0000313" key="2">
    <source>
        <dbReference type="Proteomes" id="UP000437748"/>
    </source>
</evidence>
<evidence type="ECO:0008006" key="3">
    <source>
        <dbReference type="Google" id="ProtNLM"/>
    </source>
</evidence>
<reference evidence="1 2" key="1">
    <citation type="submission" date="2019-10" db="EMBL/GenBank/DDBJ databases">
        <title>New species of Slilvanegrellaceae.</title>
        <authorList>
            <person name="Pitt A."/>
            <person name="Hahn M.W."/>
        </authorList>
    </citation>
    <scope>NUCLEOTIDE SEQUENCE [LARGE SCALE GENOMIC DNA]</scope>
    <source>
        <strain evidence="1 2">SP-Ram-0.45-NSY-1</strain>
    </source>
</reference>
<dbReference type="InterPro" id="IPR027417">
    <property type="entry name" value="P-loop_NTPase"/>
</dbReference>
<dbReference type="RefSeq" id="WP_153420285.1">
    <property type="nucleotide sequence ID" value="NZ_WFLM01000003.1"/>
</dbReference>
<accession>A0A6N6VSG8</accession>
<dbReference type="Gene3D" id="3.40.50.300">
    <property type="entry name" value="P-loop containing nucleotide triphosphate hydrolases"/>
    <property type="match status" value="1"/>
</dbReference>
<dbReference type="AlphaFoldDB" id="A0A6N6VSG8"/>
<dbReference type="SUPFAM" id="SSF52540">
    <property type="entry name" value="P-loop containing nucleoside triphosphate hydrolases"/>
    <property type="match status" value="1"/>
</dbReference>